<dbReference type="PROSITE" id="PS00369">
    <property type="entry name" value="PTS_HPR_HIS"/>
    <property type="match status" value="1"/>
</dbReference>
<evidence type="ECO:0000256" key="1">
    <source>
        <dbReference type="ARBA" id="ARBA00003681"/>
    </source>
</evidence>
<comment type="subcellular location">
    <subcellularLocation>
        <location evidence="2">Cytoplasm</location>
    </subcellularLocation>
</comment>
<dbReference type="InterPro" id="IPR002114">
    <property type="entry name" value="PTS_HPr_Ser_P_site"/>
</dbReference>
<evidence type="ECO:0000256" key="6">
    <source>
        <dbReference type="ARBA" id="ARBA00022683"/>
    </source>
</evidence>
<dbReference type="RefSeq" id="WP_275474772.1">
    <property type="nucleotide sequence ID" value="NZ_CP162940.1"/>
</dbReference>
<evidence type="ECO:0000313" key="8">
    <source>
        <dbReference type="EMBL" id="MFB5190612.1"/>
    </source>
</evidence>
<dbReference type="EMBL" id="JBDXSU010000006">
    <property type="protein sequence ID" value="MFB5190612.1"/>
    <property type="molecule type" value="Genomic_DNA"/>
</dbReference>
<protein>
    <recommendedName>
        <fullName evidence="3">Phosphocarrier protein HPr</fullName>
    </recommendedName>
</protein>
<keyword evidence="6" id="KW-0598">Phosphotransferase system</keyword>
<reference evidence="8 9" key="1">
    <citation type="journal article" date="2024" name="Int. J. Mol. Sci.">
        <title>Exploration of Alicyclobacillus spp. Genome in Search of Antibiotic Resistance.</title>
        <authorList>
            <person name="Bucka-Kolendo J."/>
            <person name="Kiousi D.E."/>
            <person name="Dekowska A."/>
            <person name="Mikolajczuk-Szczyrba A."/>
            <person name="Karadedos D.M."/>
            <person name="Michael P."/>
            <person name="Galanis A."/>
            <person name="Sokolowska B."/>
        </authorList>
    </citation>
    <scope>NUCLEOTIDE SEQUENCE [LARGE SCALE GENOMIC DNA]</scope>
    <source>
        <strain evidence="8 9">KKP 3000</strain>
    </source>
</reference>
<comment type="caution">
    <text evidence="8">The sequence shown here is derived from an EMBL/GenBank/DDBJ whole genome shotgun (WGS) entry which is preliminary data.</text>
</comment>
<dbReference type="InterPro" id="IPR000032">
    <property type="entry name" value="HPr-like"/>
</dbReference>
<organism evidence="8 9">
    <name type="scientific">Alicyclobacillus fastidiosus</name>
    <dbReference type="NCBI Taxonomy" id="392011"/>
    <lineage>
        <taxon>Bacteria</taxon>
        <taxon>Bacillati</taxon>
        <taxon>Bacillota</taxon>
        <taxon>Bacilli</taxon>
        <taxon>Bacillales</taxon>
        <taxon>Alicyclobacillaceae</taxon>
        <taxon>Alicyclobacillus</taxon>
    </lineage>
</organism>
<dbReference type="PANTHER" id="PTHR33705">
    <property type="entry name" value="PHOSPHOCARRIER PROTEIN HPR"/>
    <property type="match status" value="1"/>
</dbReference>
<proteinExistence type="predicted"/>
<dbReference type="InterPro" id="IPR001020">
    <property type="entry name" value="PTS_HPr_His_P_site"/>
</dbReference>
<dbReference type="CDD" id="cd00367">
    <property type="entry name" value="PTS-HPr_like"/>
    <property type="match status" value="1"/>
</dbReference>
<keyword evidence="5" id="KW-0762">Sugar transport</keyword>
<keyword evidence="5" id="KW-0813">Transport</keyword>
<name>A0ABV5AEA5_9BACL</name>
<comment type="function">
    <text evidence="1">General (non sugar-specific) component of the phosphoenolpyruvate-dependent sugar phosphotransferase system (sugar PTS). This major carbohydrate active-transport system catalyzes the phosphorylation of incoming sugar substrates concomitantly with their translocation across the cell membrane. The phosphoryl group from phosphoenolpyruvate (PEP) is transferred to the phosphoryl carrier protein HPr by enzyme I. Phospho-HPr then transfers it to the PTS EIIA domain.</text>
</comment>
<dbReference type="Gene3D" id="3.30.1340.10">
    <property type="entry name" value="HPr-like"/>
    <property type="match status" value="1"/>
</dbReference>
<evidence type="ECO:0000256" key="2">
    <source>
        <dbReference type="ARBA" id="ARBA00004496"/>
    </source>
</evidence>
<dbReference type="SUPFAM" id="SSF55594">
    <property type="entry name" value="HPr-like"/>
    <property type="match status" value="1"/>
</dbReference>
<dbReference type="PRINTS" id="PR00107">
    <property type="entry name" value="PHOSPHOCPHPR"/>
</dbReference>
<dbReference type="InterPro" id="IPR035895">
    <property type="entry name" value="HPr-like_sf"/>
</dbReference>
<dbReference type="PROSITE" id="PS00589">
    <property type="entry name" value="PTS_HPR_SER"/>
    <property type="match status" value="1"/>
</dbReference>
<evidence type="ECO:0000256" key="3">
    <source>
        <dbReference type="ARBA" id="ARBA00020422"/>
    </source>
</evidence>
<sequence length="86" mass="9320">MVEKTLVIHNPTGIHARPAAILVNKAQAFVSKITLEKDGRKVDAKSILGVMAMAVNQGSTVTIRAEGSDEERAVAELTVFLEQLQY</sequence>
<gene>
    <name evidence="8" type="ORF">KKP3000_004083</name>
</gene>
<evidence type="ECO:0000256" key="5">
    <source>
        <dbReference type="ARBA" id="ARBA00022597"/>
    </source>
</evidence>
<feature type="domain" description="HPr" evidence="7">
    <location>
        <begin position="1"/>
        <end position="86"/>
    </location>
</feature>
<dbReference type="PANTHER" id="PTHR33705:SF2">
    <property type="entry name" value="PHOSPHOCARRIER PROTEIN NPR"/>
    <property type="match status" value="1"/>
</dbReference>
<dbReference type="Pfam" id="PF00381">
    <property type="entry name" value="PTS-HPr"/>
    <property type="match status" value="1"/>
</dbReference>
<accession>A0ABV5AEA5</accession>
<evidence type="ECO:0000259" key="7">
    <source>
        <dbReference type="PROSITE" id="PS51350"/>
    </source>
</evidence>
<dbReference type="PROSITE" id="PS51350">
    <property type="entry name" value="PTS_HPR_DOM"/>
    <property type="match status" value="1"/>
</dbReference>
<evidence type="ECO:0000256" key="4">
    <source>
        <dbReference type="ARBA" id="ARBA00022490"/>
    </source>
</evidence>
<keyword evidence="9" id="KW-1185">Reference proteome</keyword>
<dbReference type="InterPro" id="IPR050399">
    <property type="entry name" value="HPr"/>
</dbReference>
<dbReference type="NCBIfam" id="TIGR01003">
    <property type="entry name" value="PTS_HPr_family"/>
    <property type="match status" value="1"/>
</dbReference>
<dbReference type="Proteomes" id="UP001579974">
    <property type="component" value="Unassembled WGS sequence"/>
</dbReference>
<keyword evidence="4" id="KW-0963">Cytoplasm</keyword>
<evidence type="ECO:0000313" key="9">
    <source>
        <dbReference type="Proteomes" id="UP001579974"/>
    </source>
</evidence>